<protein>
    <submittedName>
        <fullName evidence="3">DEAD/DEAH box helicase</fullName>
    </submittedName>
</protein>
<dbReference type="EMBL" id="JAJEQX010000005">
    <property type="protein sequence ID" value="MCC2253642.1"/>
    <property type="molecule type" value="Genomic_DNA"/>
</dbReference>
<dbReference type="InterPro" id="IPR038718">
    <property type="entry name" value="SNF2-like_sf"/>
</dbReference>
<dbReference type="PROSITE" id="PS51192">
    <property type="entry name" value="HELICASE_ATP_BIND_1"/>
    <property type="match status" value="1"/>
</dbReference>
<keyword evidence="3" id="KW-0067">ATP-binding</keyword>
<keyword evidence="3" id="KW-0347">Helicase</keyword>
<evidence type="ECO:0000313" key="3">
    <source>
        <dbReference type="EMBL" id="MCC2253642.1"/>
    </source>
</evidence>
<dbReference type="RefSeq" id="WP_227706786.1">
    <property type="nucleotide sequence ID" value="NZ_JAJEQX010000005.1"/>
</dbReference>
<dbReference type="PANTHER" id="PTHR10799">
    <property type="entry name" value="SNF2/RAD54 HELICASE FAMILY"/>
    <property type="match status" value="1"/>
</dbReference>
<dbReference type="SUPFAM" id="SSF52540">
    <property type="entry name" value="P-loop containing nucleoside triphosphate hydrolases"/>
    <property type="match status" value="1"/>
</dbReference>
<dbReference type="GO" id="GO:0004386">
    <property type="term" value="F:helicase activity"/>
    <property type="evidence" value="ECO:0007669"/>
    <property type="project" value="UniProtKB-KW"/>
</dbReference>
<feature type="transmembrane region" description="Helical" evidence="1">
    <location>
        <begin position="55"/>
        <end position="72"/>
    </location>
</feature>
<keyword evidence="3" id="KW-0378">Hydrolase</keyword>
<comment type="caution">
    <text evidence="3">The sequence shown here is derived from an EMBL/GenBank/DDBJ whole genome shotgun (WGS) entry which is preliminary data.</text>
</comment>
<evidence type="ECO:0000256" key="1">
    <source>
        <dbReference type="SAM" id="Phobius"/>
    </source>
</evidence>
<dbReference type="InterPro" id="IPR014001">
    <property type="entry name" value="Helicase_ATP-bd"/>
</dbReference>
<dbReference type="Gene3D" id="3.40.50.10810">
    <property type="entry name" value="Tandem AAA-ATPase domain"/>
    <property type="match status" value="1"/>
</dbReference>
<keyword evidence="3" id="KW-0547">Nucleotide-binding</keyword>
<keyword evidence="1" id="KW-0812">Transmembrane</keyword>
<keyword evidence="1" id="KW-0472">Membrane</keyword>
<keyword evidence="4" id="KW-1185">Reference proteome</keyword>
<evidence type="ECO:0000313" key="4">
    <source>
        <dbReference type="Proteomes" id="UP001198151"/>
    </source>
</evidence>
<reference evidence="3 4" key="1">
    <citation type="submission" date="2021-10" db="EMBL/GenBank/DDBJ databases">
        <title>Anaerobic single-cell dispensing facilitates the cultivation of human gut bacteria.</title>
        <authorList>
            <person name="Afrizal A."/>
        </authorList>
    </citation>
    <scope>NUCLEOTIDE SEQUENCE [LARGE SCALE GENOMIC DNA]</scope>
    <source>
        <strain evidence="3 4">CLA-AA-H200</strain>
    </source>
</reference>
<keyword evidence="1" id="KW-1133">Transmembrane helix</keyword>
<dbReference type="Proteomes" id="UP001198151">
    <property type="component" value="Unassembled WGS sequence"/>
</dbReference>
<proteinExistence type="predicted"/>
<gene>
    <name evidence="3" type="ORF">LKD70_04185</name>
</gene>
<organism evidence="3 4">
    <name type="scientific">Ruminococcus turbiniformis</name>
    <dbReference type="NCBI Taxonomy" id="2881258"/>
    <lineage>
        <taxon>Bacteria</taxon>
        <taxon>Bacillati</taxon>
        <taxon>Bacillota</taxon>
        <taxon>Clostridia</taxon>
        <taxon>Eubacteriales</taxon>
        <taxon>Oscillospiraceae</taxon>
        <taxon>Ruminococcus</taxon>
    </lineage>
</organism>
<accession>A0ABS8FWU1</accession>
<feature type="domain" description="Helicase ATP-binding" evidence="2">
    <location>
        <begin position="1"/>
        <end position="80"/>
    </location>
</feature>
<dbReference type="Gene3D" id="3.40.50.300">
    <property type="entry name" value="P-loop containing nucleotide triphosphate hydrolases"/>
    <property type="match status" value="1"/>
</dbReference>
<evidence type="ECO:0000259" key="2">
    <source>
        <dbReference type="PROSITE" id="PS51192"/>
    </source>
</evidence>
<name>A0ABS8FWU1_9FIRM</name>
<sequence>MINRENIKWLVDYLEKRRIPWPFDMVVIDELSSFKNHSSQRWKALRKVRPKIRRMVGLTGTPAGGGLMYLWAETYLIDNGERLGRFIGRYREAYFKADGMNPYTGVVYSYVPLPGAEERIYHKISDISVSMKALDYLDMPKFVPVVHRVDMEPQERKLYEELKKELLVEVDGENIDAANAAVLSGKLLQMANGAIYSDSREVIPVHRQKLPMLEDLIEQANGQNVLVAYWYQHDRSRILEFLTEKGYQPRDIKTEADISEWNAGHIQVGLISPAGAGHGLNIQRGGHILIWFSMIWSLEMYQQTNARLWRQGQKEVVTAHHIVCRDTVDEDVLKALEHKDTTQQNLIAAVKAHLTI</sequence>
<dbReference type="InterPro" id="IPR027417">
    <property type="entry name" value="P-loop_NTPase"/>
</dbReference>